<evidence type="ECO:0000313" key="10">
    <source>
        <dbReference type="Proteomes" id="UP000580568"/>
    </source>
</evidence>
<dbReference type="CDD" id="cd02509">
    <property type="entry name" value="GDP-M1P_Guanylyltransferase"/>
    <property type="match status" value="1"/>
</dbReference>
<dbReference type="SUPFAM" id="SSF159283">
    <property type="entry name" value="Guanosine diphospho-D-mannose pyrophosphorylase/mannose-6-phosphate isomerase linker domain"/>
    <property type="match status" value="1"/>
</dbReference>
<evidence type="ECO:0000256" key="5">
    <source>
        <dbReference type="ARBA" id="ARBA00022741"/>
    </source>
</evidence>
<dbReference type="FunFam" id="3.90.550.10:FF:000046">
    <property type="entry name" value="Mannose-1-phosphate guanylyltransferase (GDP)"/>
    <property type="match status" value="1"/>
</dbReference>
<evidence type="ECO:0000256" key="4">
    <source>
        <dbReference type="ARBA" id="ARBA00022695"/>
    </source>
</evidence>
<dbReference type="GO" id="GO:0009298">
    <property type="term" value="P:GDP-mannose biosynthetic process"/>
    <property type="evidence" value="ECO:0007669"/>
    <property type="project" value="TreeGrafter"/>
</dbReference>
<evidence type="ECO:0000256" key="3">
    <source>
        <dbReference type="ARBA" id="ARBA00022679"/>
    </source>
</evidence>
<dbReference type="PANTHER" id="PTHR46390">
    <property type="entry name" value="MANNOSE-1-PHOSPHATE GUANYLYLTRANSFERASE"/>
    <property type="match status" value="1"/>
</dbReference>
<dbReference type="InterPro" id="IPR051161">
    <property type="entry name" value="Mannose-6P_isomerase_type2"/>
</dbReference>
<dbReference type="AlphaFoldDB" id="A0A6V8SBW5"/>
<dbReference type="SUPFAM" id="SSF53448">
    <property type="entry name" value="Nucleotide-diphospho-sugar transferases"/>
    <property type="match status" value="1"/>
</dbReference>
<dbReference type="Pfam" id="PF00483">
    <property type="entry name" value="NTP_transferase"/>
    <property type="match status" value="1"/>
</dbReference>
<keyword evidence="10" id="KW-1185">Reference proteome</keyword>
<dbReference type="RefSeq" id="WP_183275771.1">
    <property type="nucleotide sequence ID" value="NZ_BLZR01000001.1"/>
</dbReference>
<dbReference type="EC" id="2.7.7.13" evidence="2"/>
<dbReference type="Gene3D" id="3.90.550.10">
    <property type="entry name" value="Spore Coat Polysaccharide Biosynthesis Protein SpsA, Chain A"/>
    <property type="match status" value="1"/>
</dbReference>
<comment type="similarity">
    <text evidence="1">Belongs to the mannose-6-phosphate isomerase type 2 family.</text>
</comment>
<sequence>MLCALIMAGGKGTRFWPLSTEEKPKQFLKLLGEETMIQMTVNRIKPLIPLERIFVCTGENYVNLVKSQLPELNERNIIVEPEGRNTAPCMALSAFVISKYYKESTMVVLPSDHLINNDEKFLEVIRDGGEFLNDYPESIITLGMTPDRVEPGYGYIECSNDFIQINNNKAIKVKRFVEKPDKEKAKEYLREGTYLWNGGMFLWKNGFILKLLEENLKTTYEVLKPVENIEEDKLYEYVKENYKLTESISIDYGIMEKSTSIHVIPCDFGWDDIGSWASLERYRSKDNNFNICDNNIKIIDSNNNIGISHKKPIVFYGLEAVFYVETDEVIIITKKEKMNEIKEIKCIMGD</sequence>
<evidence type="ECO:0000313" key="9">
    <source>
        <dbReference type="EMBL" id="GFP74196.1"/>
    </source>
</evidence>
<evidence type="ECO:0000259" key="8">
    <source>
        <dbReference type="Pfam" id="PF00483"/>
    </source>
</evidence>
<keyword evidence="3" id="KW-0808">Transferase</keyword>
<evidence type="ECO:0000256" key="1">
    <source>
        <dbReference type="ARBA" id="ARBA00006115"/>
    </source>
</evidence>
<dbReference type="PANTHER" id="PTHR46390:SF1">
    <property type="entry name" value="MANNOSE-1-PHOSPHATE GUANYLYLTRANSFERASE"/>
    <property type="match status" value="1"/>
</dbReference>
<dbReference type="GO" id="GO:0004475">
    <property type="term" value="F:mannose-1-phosphate guanylyltransferase (GTP) activity"/>
    <property type="evidence" value="ECO:0007669"/>
    <property type="project" value="UniProtKB-EC"/>
</dbReference>
<reference evidence="9 10" key="1">
    <citation type="submission" date="2020-07" db="EMBL/GenBank/DDBJ databases">
        <title>A new beta-1,3-glucan-decomposing anaerobic bacterium isolated from anoxic soil subjected to biological soil disinfestation.</title>
        <authorList>
            <person name="Ueki A."/>
            <person name="Tonouchi A."/>
        </authorList>
    </citation>
    <scope>NUCLEOTIDE SEQUENCE [LARGE SCALE GENOMIC DNA]</scope>
    <source>
        <strain evidence="9 10">TW1</strain>
    </source>
</reference>
<dbReference type="GO" id="GO:0005525">
    <property type="term" value="F:GTP binding"/>
    <property type="evidence" value="ECO:0007669"/>
    <property type="project" value="UniProtKB-KW"/>
</dbReference>
<dbReference type="InterPro" id="IPR029044">
    <property type="entry name" value="Nucleotide-diphossugar_trans"/>
</dbReference>
<name>A0A6V8SBW5_9CLOT</name>
<comment type="caution">
    <text evidence="9">The sequence shown here is derived from an EMBL/GenBank/DDBJ whole genome shotgun (WGS) entry which is preliminary data.</text>
</comment>
<evidence type="ECO:0000256" key="2">
    <source>
        <dbReference type="ARBA" id="ARBA00012387"/>
    </source>
</evidence>
<evidence type="ECO:0000256" key="7">
    <source>
        <dbReference type="ARBA" id="ARBA00047343"/>
    </source>
</evidence>
<gene>
    <name evidence="9" type="ORF">bsdtw1_00241</name>
</gene>
<proteinExistence type="inferred from homology"/>
<accession>A0A6V8SBW5</accession>
<dbReference type="InterPro" id="IPR005835">
    <property type="entry name" value="NTP_transferase_dom"/>
</dbReference>
<comment type="catalytic activity">
    <reaction evidence="7">
        <text>alpha-D-mannose 1-phosphate + GTP + H(+) = GDP-alpha-D-mannose + diphosphate</text>
        <dbReference type="Rhea" id="RHEA:15229"/>
        <dbReference type="ChEBI" id="CHEBI:15378"/>
        <dbReference type="ChEBI" id="CHEBI:33019"/>
        <dbReference type="ChEBI" id="CHEBI:37565"/>
        <dbReference type="ChEBI" id="CHEBI:57527"/>
        <dbReference type="ChEBI" id="CHEBI:58409"/>
        <dbReference type="EC" id="2.7.7.13"/>
    </reaction>
</comment>
<dbReference type="Proteomes" id="UP000580568">
    <property type="component" value="Unassembled WGS sequence"/>
</dbReference>
<organism evidence="9 10">
    <name type="scientific">Clostridium fungisolvens</name>
    <dbReference type="NCBI Taxonomy" id="1604897"/>
    <lineage>
        <taxon>Bacteria</taxon>
        <taxon>Bacillati</taxon>
        <taxon>Bacillota</taxon>
        <taxon>Clostridia</taxon>
        <taxon>Eubacteriales</taxon>
        <taxon>Clostridiaceae</taxon>
        <taxon>Clostridium</taxon>
    </lineage>
</organism>
<protein>
    <recommendedName>
        <fullName evidence="2">mannose-1-phosphate guanylyltransferase</fullName>
        <ecNumber evidence="2">2.7.7.13</ecNumber>
    </recommendedName>
</protein>
<evidence type="ECO:0000256" key="6">
    <source>
        <dbReference type="ARBA" id="ARBA00023134"/>
    </source>
</evidence>
<dbReference type="InterPro" id="IPR049577">
    <property type="entry name" value="GMPP_N"/>
</dbReference>
<feature type="domain" description="Nucleotidyl transferase" evidence="8">
    <location>
        <begin position="4"/>
        <end position="284"/>
    </location>
</feature>
<keyword evidence="4" id="KW-0548">Nucleotidyltransferase</keyword>
<keyword evidence="6" id="KW-0342">GTP-binding</keyword>
<keyword evidence="5" id="KW-0547">Nucleotide-binding</keyword>
<dbReference type="EMBL" id="BLZR01000001">
    <property type="protein sequence ID" value="GFP74196.1"/>
    <property type="molecule type" value="Genomic_DNA"/>
</dbReference>